<proteinExistence type="predicted"/>
<evidence type="ECO:0000313" key="1">
    <source>
        <dbReference type="EMBL" id="QDV46103.1"/>
    </source>
</evidence>
<keyword evidence="2" id="KW-1185">Reference proteome</keyword>
<name>A0A518HZ24_9BACT</name>
<gene>
    <name evidence="1" type="ORF">Enr13x_60070</name>
</gene>
<sequence>MRVPIYTLVLIVTCGIQGCSLTVSPLTLEEKLILQSADLDDSLVVWSNIDKVLIVEVDGNDLVPDQRPATVDAWISAINSLEARGYISNEGHKGGHYELTNAGKAAAETTRISSSE</sequence>
<dbReference type="PROSITE" id="PS51257">
    <property type="entry name" value="PROKAR_LIPOPROTEIN"/>
    <property type="match status" value="1"/>
</dbReference>
<protein>
    <submittedName>
        <fullName evidence="1">Uncharacterized protein</fullName>
    </submittedName>
</protein>
<accession>A0A518HZ24</accession>
<evidence type="ECO:0000313" key="2">
    <source>
        <dbReference type="Proteomes" id="UP000319004"/>
    </source>
</evidence>
<dbReference type="KEGG" id="snep:Enr13x_60070"/>
<reference evidence="1 2" key="1">
    <citation type="submission" date="2019-03" db="EMBL/GenBank/DDBJ databases">
        <title>Deep-cultivation of Planctomycetes and their phenomic and genomic characterization uncovers novel biology.</title>
        <authorList>
            <person name="Wiegand S."/>
            <person name="Jogler M."/>
            <person name="Boedeker C."/>
            <person name="Pinto D."/>
            <person name="Vollmers J."/>
            <person name="Rivas-Marin E."/>
            <person name="Kohn T."/>
            <person name="Peeters S.H."/>
            <person name="Heuer A."/>
            <person name="Rast P."/>
            <person name="Oberbeckmann S."/>
            <person name="Bunk B."/>
            <person name="Jeske O."/>
            <person name="Meyerdierks A."/>
            <person name="Storesund J.E."/>
            <person name="Kallscheuer N."/>
            <person name="Luecker S."/>
            <person name="Lage O.M."/>
            <person name="Pohl T."/>
            <person name="Merkel B.J."/>
            <person name="Hornburger P."/>
            <person name="Mueller R.-W."/>
            <person name="Bruemmer F."/>
            <person name="Labrenz M."/>
            <person name="Spormann A.M."/>
            <person name="Op den Camp H."/>
            <person name="Overmann J."/>
            <person name="Amann R."/>
            <person name="Jetten M.S.M."/>
            <person name="Mascher T."/>
            <person name="Medema M.H."/>
            <person name="Devos D.P."/>
            <person name="Kaster A.-K."/>
            <person name="Ovreas L."/>
            <person name="Rohde M."/>
            <person name="Galperin M.Y."/>
            <person name="Jogler C."/>
        </authorList>
    </citation>
    <scope>NUCLEOTIDE SEQUENCE [LARGE SCALE GENOMIC DNA]</scope>
    <source>
        <strain evidence="1 2">Enr13</strain>
    </source>
</reference>
<organism evidence="1 2">
    <name type="scientific">Stieleria neptunia</name>
    <dbReference type="NCBI Taxonomy" id="2527979"/>
    <lineage>
        <taxon>Bacteria</taxon>
        <taxon>Pseudomonadati</taxon>
        <taxon>Planctomycetota</taxon>
        <taxon>Planctomycetia</taxon>
        <taxon>Pirellulales</taxon>
        <taxon>Pirellulaceae</taxon>
        <taxon>Stieleria</taxon>
    </lineage>
</organism>
<dbReference type="EMBL" id="CP037423">
    <property type="protein sequence ID" value="QDV46103.1"/>
    <property type="molecule type" value="Genomic_DNA"/>
</dbReference>
<dbReference type="Proteomes" id="UP000319004">
    <property type="component" value="Chromosome"/>
</dbReference>
<dbReference type="AlphaFoldDB" id="A0A518HZ24"/>